<dbReference type="InterPro" id="IPR036047">
    <property type="entry name" value="F-box-like_dom_sf"/>
</dbReference>
<protein>
    <recommendedName>
        <fullName evidence="1">F-box domain-containing protein</fullName>
    </recommendedName>
</protein>
<dbReference type="PROSITE" id="PS50181">
    <property type="entry name" value="FBOX"/>
    <property type="match status" value="1"/>
</dbReference>
<dbReference type="SUPFAM" id="SSF81383">
    <property type="entry name" value="F-box domain"/>
    <property type="match status" value="1"/>
</dbReference>
<organism evidence="2">
    <name type="scientific">Spongospora subterranea</name>
    <dbReference type="NCBI Taxonomy" id="70186"/>
    <lineage>
        <taxon>Eukaryota</taxon>
        <taxon>Sar</taxon>
        <taxon>Rhizaria</taxon>
        <taxon>Endomyxa</taxon>
        <taxon>Phytomyxea</taxon>
        <taxon>Plasmodiophorida</taxon>
        <taxon>Plasmodiophoridae</taxon>
        <taxon>Spongospora</taxon>
    </lineage>
</organism>
<proteinExistence type="predicted"/>
<feature type="non-terminal residue" evidence="2">
    <location>
        <position position="168"/>
    </location>
</feature>
<dbReference type="EMBL" id="HACM01003940">
    <property type="protein sequence ID" value="CRZ04382.1"/>
    <property type="molecule type" value="Transcribed_RNA"/>
</dbReference>
<reference evidence="2" key="1">
    <citation type="submission" date="2015-04" db="EMBL/GenBank/DDBJ databases">
        <title>The genome sequence of the plant pathogenic Rhizarian Plasmodiophora brassicae reveals insights in its biotrophic life cycle and the origin of chitin synthesis.</title>
        <authorList>
            <person name="Schwelm A."/>
            <person name="Fogelqvist J."/>
            <person name="Knaust A."/>
            <person name="Julke S."/>
            <person name="Lilja T."/>
            <person name="Dhandapani V."/>
            <person name="Bonilla-Rosso G."/>
            <person name="Karlsson M."/>
            <person name="Shevchenko A."/>
            <person name="Choi S.R."/>
            <person name="Kim H.G."/>
            <person name="Park J.Y."/>
            <person name="Lim Y.P."/>
            <person name="Ludwig-Muller J."/>
            <person name="Dixelius C."/>
        </authorList>
    </citation>
    <scope>NUCLEOTIDE SEQUENCE</scope>
    <source>
        <tissue evidence="2">Potato root galls</tissue>
    </source>
</reference>
<evidence type="ECO:0000259" key="1">
    <source>
        <dbReference type="PROSITE" id="PS50181"/>
    </source>
</evidence>
<dbReference type="InterPro" id="IPR001810">
    <property type="entry name" value="F-box_dom"/>
</dbReference>
<accession>A0A0H5QRW7</accession>
<feature type="non-terminal residue" evidence="2">
    <location>
        <position position="1"/>
    </location>
</feature>
<feature type="domain" description="F-box" evidence="1">
    <location>
        <begin position="1"/>
        <end position="51"/>
    </location>
</feature>
<name>A0A0H5QRW7_9EUKA</name>
<evidence type="ECO:0000313" key="2">
    <source>
        <dbReference type="EMBL" id="CRZ04382.1"/>
    </source>
</evidence>
<dbReference type="AlphaFoldDB" id="A0A0H5QRW7"/>
<sequence length="168" mass="19672">HLPQDLTEHVILFLDLRSMVALFMTTKKFQHRGEWVWKLWKRSCSSRWRNIPIDRGAGIGLPFNLDRDDWFHAALGHEWIEDRFSSLESPSAKIESIVNSMGKNMHVMNISEEGMRWIIEIFDEYGENEVKDAAPDELSLRKMVFLASRSMHNQQYQHLAVKVFGILS</sequence>